<evidence type="ECO:0000313" key="3">
    <source>
        <dbReference type="EMBL" id="CAF9906380.1"/>
    </source>
</evidence>
<evidence type="ECO:0000313" key="4">
    <source>
        <dbReference type="Proteomes" id="UP000664203"/>
    </source>
</evidence>
<dbReference type="PROSITE" id="PS50011">
    <property type="entry name" value="PROTEIN_KINASE_DOM"/>
    <property type="match status" value="1"/>
</dbReference>
<feature type="compositionally biased region" description="Polar residues" evidence="1">
    <location>
        <begin position="633"/>
        <end position="646"/>
    </location>
</feature>
<comment type="caution">
    <text evidence="3">The sequence shown here is derived from an EMBL/GenBank/DDBJ whole genome shotgun (WGS) entry which is preliminary data.</text>
</comment>
<dbReference type="GO" id="GO:0004672">
    <property type="term" value="F:protein kinase activity"/>
    <property type="evidence" value="ECO:0007669"/>
    <property type="project" value="InterPro"/>
</dbReference>
<protein>
    <recommendedName>
        <fullName evidence="2">Protein kinase domain-containing protein</fullName>
    </recommendedName>
</protein>
<keyword evidence="4" id="KW-1185">Reference proteome</keyword>
<dbReference type="InterPro" id="IPR000719">
    <property type="entry name" value="Prot_kinase_dom"/>
</dbReference>
<feature type="region of interest" description="Disordered" evidence="1">
    <location>
        <begin position="713"/>
        <end position="769"/>
    </location>
</feature>
<dbReference type="Gene3D" id="1.10.510.10">
    <property type="entry name" value="Transferase(Phosphotransferase) domain 1"/>
    <property type="match status" value="1"/>
</dbReference>
<feature type="compositionally biased region" description="Pro residues" evidence="1">
    <location>
        <begin position="531"/>
        <end position="540"/>
    </location>
</feature>
<dbReference type="GO" id="GO:0005524">
    <property type="term" value="F:ATP binding"/>
    <property type="evidence" value="ECO:0007669"/>
    <property type="project" value="InterPro"/>
</dbReference>
<feature type="compositionally biased region" description="Polar residues" evidence="1">
    <location>
        <begin position="660"/>
        <end position="669"/>
    </location>
</feature>
<feature type="region of interest" description="Disordered" evidence="1">
    <location>
        <begin position="632"/>
        <end position="698"/>
    </location>
</feature>
<dbReference type="SUPFAM" id="SSF56112">
    <property type="entry name" value="Protein kinase-like (PK-like)"/>
    <property type="match status" value="1"/>
</dbReference>
<dbReference type="EMBL" id="CAJPDR010000016">
    <property type="protein sequence ID" value="CAF9906380.1"/>
    <property type="molecule type" value="Genomic_DNA"/>
</dbReference>
<dbReference type="OrthoDB" id="5986190at2759"/>
<dbReference type="Proteomes" id="UP000664203">
    <property type="component" value="Unassembled WGS sequence"/>
</dbReference>
<feature type="region of interest" description="Disordered" evidence="1">
    <location>
        <begin position="513"/>
        <end position="555"/>
    </location>
</feature>
<evidence type="ECO:0000259" key="2">
    <source>
        <dbReference type="PROSITE" id="PS50011"/>
    </source>
</evidence>
<feature type="compositionally biased region" description="Polar residues" evidence="1">
    <location>
        <begin position="747"/>
        <end position="757"/>
    </location>
</feature>
<reference evidence="3" key="1">
    <citation type="submission" date="2021-03" db="EMBL/GenBank/DDBJ databases">
        <authorList>
            <person name="Tagirdzhanova G."/>
        </authorList>
    </citation>
    <scope>NUCLEOTIDE SEQUENCE</scope>
</reference>
<name>A0A8H3I7P2_9LECA</name>
<accession>A0A8H3I7P2</accession>
<organism evidence="3 4">
    <name type="scientific">Alectoria fallacina</name>
    <dbReference type="NCBI Taxonomy" id="1903189"/>
    <lineage>
        <taxon>Eukaryota</taxon>
        <taxon>Fungi</taxon>
        <taxon>Dikarya</taxon>
        <taxon>Ascomycota</taxon>
        <taxon>Pezizomycotina</taxon>
        <taxon>Lecanoromycetes</taxon>
        <taxon>OSLEUM clade</taxon>
        <taxon>Lecanoromycetidae</taxon>
        <taxon>Lecanorales</taxon>
        <taxon>Lecanorineae</taxon>
        <taxon>Parmeliaceae</taxon>
        <taxon>Alectoria</taxon>
    </lineage>
</organism>
<gene>
    <name evidence="3" type="ORF">ALECFALPRED_002217</name>
</gene>
<proteinExistence type="predicted"/>
<evidence type="ECO:0000256" key="1">
    <source>
        <dbReference type="SAM" id="MobiDB-lite"/>
    </source>
</evidence>
<sequence>MVGPFPGSMVDEGPSRMEKCANSNREITVSGPVLRRPPAQAYHLKRRPTSDCRTLSDVGPASRELEYETLQRHVTISSQDFSFSDLQRIQFIQEKVNETLLILKINVDVLIELRQHYRSIFESDGWPCELILKCKGDISRFEKRIIAVENDLRMQQSKSETLLRVLADRKSLVFHVRRVFDLSRNAKTVHCDQLAPCGGHTVGLDLFTWAQGARRLGIGDAGLEIDRPFIPDPETETYFNNIRPIKKLLAVLFPNRDAERYYINEVSGFSHLNYGGRTNANIIGFHGSFIRDGTYNVLLEWHQDVKPHNIFVKSKKGGSPSNYEFKLGDLGLSHFKKYVPSQGEATDSDTYGTRAYGMLHSSILPNFTEADDNSGAPECYRADSNFEKLPLLVKQAVDTWSLGCIFSEAAVWVVCGTNGLSEYRRRRGVETALIPDFRDGNCFYDGRRVLDTVTKIHRTLADDIRVCDHVTGAIVDMVTKAMLIEQDGRPFAKFFSLQTKEILREAETKLRRSASYAGTGSVSGAVAQSPPRTPPEPPPGHFQSCSTNSHSRHLPRHTYAGSLASTSYDEDNAHHQEPADDFFGKGASQQLPYIDRRNRRQSAGPVNHPNYAEYEDQDQFSENHLNRLFSEVGLSQDSPSSPSWQEPINAHRRRRRTPSDLFSGTNTRNGPDVLAQDRQETYNVSQRDSFTAPPGGVFRTSTATLVQNLHNGSRAGQHHHNMASGPRPPGLSSAGSSNGPPPIETQPKATTSLSECHSCSAVEEGQNGA</sequence>
<dbReference type="AlphaFoldDB" id="A0A8H3I7P2"/>
<feature type="domain" description="Protein kinase" evidence="2">
    <location>
        <begin position="86"/>
        <end position="503"/>
    </location>
</feature>
<dbReference type="InterPro" id="IPR011009">
    <property type="entry name" value="Kinase-like_dom_sf"/>
</dbReference>